<keyword evidence="2" id="KW-1185">Reference proteome</keyword>
<dbReference type="Gramene" id="Psat05G0601400-T1">
    <property type="protein sequence ID" value="KAI5410708.1"/>
    <property type="gene ID" value="KIW84_056014"/>
</dbReference>
<comment type="caution">
    <text evidence="1">The sequence shown here is derived from an EMBL/GenBank/DDBJ whole genome shotgun (WGS) entry which is preliminary data.</text>
</comment>
<evidence type="ECO:0000313" key="2">
    <source>
        <dbReference type="Proteomes" id="UP001058974"/>
    </source>
</evidence>
<dbReference type="EMBL" id="JAMSHJ010000005">
    <property type="protein sequence ID" value="KAI5410708.1"/>
    <property type="molecule type" value="Genomic_DNA"/>
</dbReference>
<dbReference type="Gene3D" id="1.25.10.10">
    <property type="entry name" value="Leucine-rich Repeat Variant"/>
    <property type="match status" value="1"/>
</dbReference>
<protein>
    <submittedName>
        <fullName evidence="1">Uncharacterized protein</fullName>
    </submittedName>
</protein>
<gene>
    <name evidence="1" type="ORF">KIW84_056014</name>
</gene>
<dbReference type="AlphaFoldDB" id="A0A9D5AJ55"/>
<sequence length="133" mass="14706">MLRAKSMECISLDGMAVGKEKFRADAKQNRVSRAWDGSTDLETVNTQQIHSSTSENAMNLSSDVHVFPEASVSDTEIKPNDLPSHNGFEHVHVALPAPLLVEVVDRMPILYQYYTHSISSSVSSNFDAVKKSQ</sequence>
<dbReference type="InterPro" id="IPR011989">
    <property type="entry name" value="ARM-like"/>
</dbReference>
<reference evidence="1 2" key="1">
    <citation type="journal article" date="2022" name="Nat. Genet.">
        <title>Improved pea reference genome and pan-genome highlight genomic features and evolutionary characteristics.</title>
        <authorList>
            <person name="Yang T."/>
            <person name="Liu R."/>
            <person name="Luo Y."/>
            <person name="Hu S."/>
            <person name="Wang D."/>
            <person name="Wang C."/>
            <person name="Pandey M.K."/>
            <person name="Ge S."/>
            <person name="Xu Q."/>
            <person name="Li N."/>
            <person name="Li G."/>
            <person name="Huang Y."/>
            <person name="Saxena R.K."/>
            <person name="Ji Y."/>
            <person name="Li M."/>
            <person name="Yan X."/>
            <person name="He Y."/>
            <person name="Liu Y."/>
            <person name="Wang X."/>
            <person name="Xiang C."/>
            <person name="Varshney R.K."/>
            <person name="Ding H."/>
            <person name="Gao S."/>
            <person name="Zong X."/>
        </authorList>
    </citation>
    <scope>NUCLEOTIDE SEQUENCE [LARGE SCALE GENOMIC DNA]</scope>
    <source>
        <strain evidence="1 2">cv. Zhongwan 6</strain>
    </source>
</reference>
<evidence type="ECO:0000313" key="1">
    <source>
        <dbReference type="EMBL" id="KAI5410708.1"/>
    </source>
</evidence>
<proteinExistence type="predicted"/>
<name>A0A9D5AJ55_PEA</name>
<organism evidence="1 2">
    <name type="scientific">Pisum sativum</name>
    <name type="common">Garden pea</name>
    <name type="synonym">Lathyrus oleraceus</name>
    <dbReference type="NCBI Taxonomy" id="3888"/>
    <lineage>
        <taxon>Eukaryota</taxon>
        <taxon>Viridiplantae</taxon>
        <taxon>Streptophyta</taxon>
        <taxon>Embryophyta</taxon>
        <taxon>Tracheophyta</taxon>
        <taxon>Spermatophyta</taxon>
        <taxon>Magnoliopsida</taxon>
        <taxon>eudicotyledons</taxon>
        <taxon>Gunneridae</taxon>
        <taxon>Pentapetalae</taxon>
        <taxon>rosids</taxon>
        <taxon>fabids</taxon>
        <taxon>Fabales</taxon>
        <taxon>Fabaceae</taxon>
        <taxon>Papilionoideae</taxon>
        <taxon>50 kb inversion clade</taxon>
        <taxon>NPAAA clade</taxon>
        <taxon>Hologalegina</taxon>
        <taxon>IRL clade</taxon>
        <taxon>Fabeae</taxon>
        <taxon>Lathyrus</taxon>
    </lineage>
</organism>
<dbReference type="Proteomes" id="UP001058974">
    <property type="component" value="Chromosome 5"/>
</dbReference>
<accession>A0A9D5AJ55</accession>